<protein>
    <submittedName>
        <fullName evidence="3">Uncharacterized protein</fullName>
    </submittedName>
</protein>
<dbReference type="AlphaFoldDB" id="A0A101MJ06"/>
<dbReference type="OrthoDB" id="4368118at2759"/>
<organism evidence="3 4">
    <name type="scientific">Penicillium freii</name>
    <dbReference type="NCBI Taxonomy" id="48697"/>
    <lineage>
        <taxon>Eukaryota</taxon>
        <taxon>Fungi</taxon>
        <taxon>Dikarya</taxon>
        <taxon>Ascomycota</taxon>
        <taxon>Pezizomycotina</taxon>
        <taxon>Eurotiomycetes</taxon>
        <taxon>Eurotiomycetidae</taxon>
        <taxon>Eurotiales</taxon>
        <taxon>Aspergillaceae</taxon>
        <taxon>Penicillium</taxon>
    </lineage>
</organism>
<feature type="transmembrane region" description="Helical" evidence="2">
    <location>
        <begin position="137"/>
        <end position="156"/>
    </location>
</feature>
<dbReference type="Proteomes" id="UP000055045">
    <property type="component" value="Unassembled WGS sequence"/>
</dbReference>
<reference evidence="3 4" key="1">
    <citation type="submission" date="2015-10" db="EMBL/GenBank/DDBJ databases">
        <title>Genome sequencing of Penicillium freii.</title>
        <authorList>
            <person name="Nguyen H.D."/>
            <person name="Visagie C.M."/>
            <person name="Seifert K.A."/>
        </authorList>
    </citation>
    <scope>NUCLEOTIDE SEQUENCE [LARGE SCALE GENOMIC DNA]</scope>
    <source>
        <strain evidence="3 4">DAOM 242723</strain>
    </source>
</reference>
<evidence type="ECO:0000313" key="4">
    <source>
        <dbReference type="Proteomes" id="UP000055045"/>
    </source>
</evidence>
<keyword evidence="4" id="KW-1185">Reference proteome</keyword>
<keyword evidence="2" id="KW-0472">Membrane</keyword>
<gene>
    <name evidence="3" type="ORF">ACN42_g5785</name>
</gene>
<keyword evidence="2" id="KW-0812">Transmembrane</keyword>
<proteinExistence type="predicted"/>
<feature type="compositionally biased region" description="Polar residues" evidence="1">
    <location>
        <begin position="22"/>
        <end position="33"/>
    </location>
</feature>
<name>A0A101MJ06_PENFR</name>
<comment type="caution">
    <text evidence="3">The sequence shown here is derived from an EMBL/GenBank/DDBJ whole genome shotgun (WGS) entry which is preliminary data.</text>
</comment>
<feature type="region of interest" description="Disordered" evidence="1">
    <location>
        <begin position="1"/>
        <end position="36"/>
    </location>
</feature>
<sequence length="163" mass="18067">MPPKRFGRATMATGRSSDPRPTMSSRPADNGTPSDGFCKPPSCLPAAEHLANMNRQCQWILNSVRPAGTMTYCDTVTYDKDGYFMPPPADVRLSDRLVFLIVAKNMYPGKQRNARWPADFNTDGDSVPDRWPMGGAVVMWIHGLPFAPIFSGYYVLAGAKLRH</sequence>
<keyword evidence="2" id="KW-1133">Transmembrane helix</keyword>
<accession>A0A101MJ06</accession>
<evidence type="ECO:0000256" key="1">
    <source>
        <dbReference type="SAM" id="MobiDB-lite"/>
    </source>
</evidence>
<dbReference type="EMBL" id="LLXE01000139">
    <property type="protein sequence ID" value="KUM61330.1"/>
    <property type="molecule type" value="Genomic_DNA"/>
</dbReference>
<evidence type="ECO:0000313" key="3">
    <source>
        <dbReference type="EMBL" id="KUM61330.1"/>
    </source>
</evidence>
<evidence type="ECO:0000256" key="2">
    <source>
        <dbReference type="SAM" id="Phobius"/>
    </source>
</evidence>